<feature type="compositionally biased region" description="Polar residues" evidence="1">
    <location>
        <begin position="92"/>
        <end position="103"/>
    </location>
</feature>
<feature type="compositionally biased region" description="Basic residues" evidence="1">
    <location>
        <begin position="125"/>
        <end position="138"/>
    </location>
</feature>
<organism evidence="2 3">
    <name type="scientific">Branchiostoma lanceolatum</name>
    <name type="common">Common lancelet</name>
    <name type="synonym">Amphioxus lanceolatum</name>
    <dbReference type="NCBI Taxonomy" id="7740"/>
    <lineage>
        <taxon>Eukaryota</taxon>
        <taxon>Metazoa</taxon>
        <taxon>Chordata</taxon>
        <taxon>Cephalochordata</taxon>
        <taxon>Leptocardii</taxon>
        <taxon>Amphioxiformes</taxon>
        <taxon>Branchiostomatidae</taxon>
        <taxon>Branchiostoma</taxon>
    </lineage>
</organism>
<dbReference type="EMBL" id="OV696689">
    <property type="protein sequence ID" value="CAH1262675.1"/>
    <property type="molecule type" value="Genomic_DNA"/>
</dbReference>
<dbReference type="OrthoDB" id="8953865at2759"/>
<protein>
    <submittedName>
        <fullName evidence="2">RALGAPA1 protein</fullName>
    </submittedName>
</protein>
<evidence type="ECO:0000313" key="3">
    <source>
        <dbReference type="Proteomes" id="UP000838412"/>
    </source>
</evidence>
<name>A0A8K0EQM3_BRALA</name>
<gene>
    <name evidence="2" type="primary">RALGAPA1</name>
    <name evidence="2" type="ORF">BLAG_LOCUS17631</name>
</gene>
<proteinExistence type="predicted"/>
<reference evidence="2" key="1">
    <citation type="submission" date="2022-01" db="EMBL/GenBank/DDBJ databases">
        <authorList>
            <person name="Braso-Vives M."/>
        </authorList>
    </citation>
    <scope>NUCLEOTIDE SEQUENCE</scope>
</reference>
<feature type="compositionally biased region" description="Low complexity" evidence="1">
    <location>
        <begin position="139"/>
        <end position="152"/>
    </location>
</feature>
<feature type="compositionally biased region" description="Gly residues" evidence="1">
    <location>
        <begin position="105"/>
        <end position="114"/>
    </location>
</feature>
<accession>A0A8K0EQM3</accession>
<evidence type="ECO:0000256" key="1">
    <source>
        <dbReference type="SAM" id="MobiDB-lite"/>
    </source>
</evidence>
<dbReference type="AlphaFoldDB" id="A0A8K0EQM3"/>
<evidence type="ECO:0000313" key="2">
    <source>
        <dbReference type="EMBL" id="CAH1262675.1"/>
    </source>
</evidence>
<feature type="region of interest" description="Disordered" evidence="1">
    <location>
        <begin position="85"/>
        <end position="163"/>
    </location>
</feature>
<sequence>MMCNFGNFCSVHFTRDPGSPPAAVRIPASGRTEPWECSEPIPEGTLTHCSSYEERAKYVETIVQQHKDLTTFEEFSASVYAPAMGKGAEASSGGSQRDANQSDAGQGGAEGEGGVTLRHQQGSPKLRHRMSMKIRRSSGPKLPHSSSSSTTPPESPNVRGKKT</sequence>
<keyword evidence="3" id="KW-1185">Reference proteome</keyword>
<dbReference type="Proteomes" id="UP000838412">
    <property type="component" value="Chromosome 4"/>
</dbReference>